<dbReference type="Proteomes" id="UP000191663">
    <property type="component" value="Unassembled WGS sequence"/>
</dbReference>
<evidence type="ECO:0000313" key="2">
    <source>
        <dbReference type="Proteomes" id="UP000191663"/>
    </source>
</evidence>
<name>A0A1V4QE23_UNCW3</name>
<dbReference type="EMBL" id="MUKB01000102">
    <property type="protein sequence ID" value="OPX17610.1"/>
    <property type="molecule type" value="Genomic_DNA"/>
</dbReference>
<reference evidence="2" key="1">
    <citation type="submission" date="2017-01" db="EMBL/GenBank/DDBJ databases">
        <title>Novel pathways for hydrocarbon cycling and metabolic interdependencies in hydrothermal sediment communities.</title>
        <authorList>
            <person name="Dombrowski N."/>
            <person name="Seitz K."/>
            <person name="Teske A."/>
            <person name="Baker B."/>
        </authorList>
    </citation>
    <scope>NUCLEOTIDE SEQUENCE [LARGE SCALE GENOMIC DNA]</scope>
</reference>
<evidence type="ECO:0008006" key="3">
    <source>
        <dbReference type="Google" id="ProtNLM"/>
    </source>
</evidence>
<comment type="caution">
    <text evidence="1">The sequence shown here is derived from an EMBL/GenBank/DDBJ whole genome shotgun (WGS) entry which is preliminary data.</text>
</comment>
<organism evidence="1 2">
    <name type="scientific">candidate division WOR-3 bacterium 4484_100</name>
    <dbReference type="NCBI Taxonomy" id="1936077"/>
    <lineage>
        <taxon>Bacteria</taxon>
        <taxon>Bacteria division WOR-3</taxon>
    </lineage>
</organism>
<protein>
    <recommendedName>
        <fullName evidence="3">CARDB domain-containing protein</fullName>
    </recommendedName>
</protein>
<accession>A0A1V4QE23</accession>
<proteinExistence type="predicted"/>
<dbReference type="PROSITE" id="PS51257">
    <property type="entry name" value="PROKAR_LIPOPROTEIN"/>
    <property type="match status" value="1"/>
</dbReference>
<evidence type="ECO:0000313" key="1">
    <source>
        <dbReference type="EMBL" id="OPX17610.1"/>
    </source>
</evidence>
<gene>
    <name evidence="1" type="ORF">BXT86_05605</name>
</gene>
<sequence length="174" mass="19410">MKKYLLIFSVLVLFVTIACVKEPLAMYYDLGVVEVISDSTSVNFNVPDPDTNGWHQWEGGEGTNTFTITLKEKAKKDVVINEVVWTFYTLDGGYVAQRGVDYIPPIKIDAGKEHELTLTIKVDEGIADDLDDATGDANDFYGEGTIEFDVRGYDVERGNEVNTIPSYTPITVQR</sequence>
<dbReference type="AlphaFoldDB" id="A0A1V4QE23"/>